<accession>A0ABZ0S7Y8</accession>
<feature type="region of interest" description="Disordered" evidence="1">
    <location>
        <begin position="49"/>
        <end position="69"/>
    </location>
</feature>
<evidence type="ECO:0008006" key="4">
    <source>
        <dbReference type="Google" id="ProtNLM"/>
    </source>
</evidence>
<keyword evidence="3" id="KW-1185">Reference proteome</keyword>
<dbReference type="Proteomes" id="UP001432180">
    <property type="component" value="Chromosome"/>
</dbReference>
<evidence type="ECO:0000313" key="2">
    <source>
        <dbReference type="EMBL" id="WPL16256.1"/>
    </source>
</evidence>
<proteinExistence type="predicted"/>
<protein>
    <recommendedName>
        <fullName evidence="4">Motility protein</fullName>
    </recommendedName>
</protein>
<reference evidence="2 3" key="1">
    <citation type="journal article" date="2023" name="Microorganisms">
        <title>Thiorhodovibrio frisius and Trv. litoralis spp. nov., Two Novel Members from a Clade of Fastidious Purple Sulfur Bacteria That Exhibit Unique Red-Shifted Light-Harvesting Capabilities.</title>
        <authorList>
            <person name="Methner A."/>
            <person name="Kuzyk S.B."/>
            <person name="Petersen J."/>
            <person name="Bauer S."/>
            <person name="Brinkmann H."/>
            <person name="Sichau K."/>
            <person name="Wanner G."/>
            <person name="Wolf J."/>
            <person name="Neumann-Schaal M."/>
            <person name="Henke P."/>
            <person name="Tank M."/>
            <person name="Sproer C."/>
            <person name="Bunk B."/>
            <person name="Overmann J."/>
        </authorList>
    </citation>
    <scope>NUCLEOTIDE SEQUENCE [LARGE SCALE GENOMIC DNA]</scope>
    <source>
        <strain evidence="2 3">DSM 6702</strain>
    </source>
</reference>
<dbReference type="InterPro" id="IPR025906">
    <property type="entry name" value="YjfB_motility"/>
</dbReference>
<name>A0ABZ0S7Y8_9GAMM</name>
<sequence length="69" mass="6851">MDMSSVSGVANLATNANNAQIKDAVGISVLNKALDAQVESATALIKSVAESPQPSALPDNVGGNVNVTA</sequence>
<evidence type="ECO:0000256" key="1">
    <source>
        <dbReference type="SAM" id="MobiDB-lite"/>
    </source>
</evidence>
<gene>
    <name evidence="2" type="ORF">Thiowin_01209</name>
</gene>
<dbReference type="Pfam" id="PF14070">
    <property type="entry name" value="YjfB_motility"/>
    <property type="match status" value="1"/>
</dbReference>
<organism evidence="2 3">
    <name type="scientific">Thiorhodovibrio winogradskyi</name>
    <dbReference type="NCBI Taxonomy" id="77007"/>
    <lineage>
        <taxon>Bacteria</taxon>
        <taxon>Pseudomonadati</taxon>
        <taxon>Pseudomonadota</taxon>
        <taxon>Gammaproteobacteria</taxon>
        <taxon>Chromatiales</taxon>
        <taxon>Chromatiaceae</taxon>
        <taxon>Thiorhodovibrio</taxon>
    </lineage>
</organism>
<dbReference type="EMBL" id="CP121472">
    <property type="protein sequence ID" value="WPL16256.1"/>
    <property type="molecule type" value="Genomic_DNA"/>
</dbReference>
<evidence type="ECO:0000313" key="3">
    <source>
        <dbReference type="Proteomes" id="UP001432180"/>
    </source>
</evidence>
<dbReference type="RefSeq" id="WP_328986802.1">
    <property type="nucleotide sequence ID" value="NZ_CP121472.1"/>
</dbReference>